<feature type="short sequence motif" description="GXGXXG" evidence="2">
    <location>
        <begin position="182"/>
        <end position="187"/>
    </location>
</feature>
<gene>
    <name evidence="4" type="ORF">ABRZ09_09755</name>
</gene>
<dbReference type="InterPro" id="IPR016035">
    <property type="entry name" value="Acyl_Trfase/lysoPLipase"/>
</dbReference>
<organism evidence="4">
    <name type="scientific">Castellaniella ginsengisoli</name>
    <dbReference type="NCBI Taxonomy" id="546114"/>
    <lineage>
        <taxon>Bacteria</taxon>
        <taxon>Pseudomonadati</taxon>
        <taxon>Pseudomonadota</taxon>
        <taxon>Betaproteobacteria</taxon>
        <taxon>Burkholderiales</taxon>
        <taxon>Alcaligenaceae</taxon>
        <taxon>Castellaniella</taxon>
    </lineage>
</organism>
<dbReference type="PANTHER" id="PTHR46394:SF1">
    <property type="entry name" value="PNPLA DOMAIN-CONTAINING PROTEIN"/>
    <property type="match status" value="1"/>
</dbReference>
<proteinExistence type="predicted"/>
<dbReference type="InterPro" id="IPR052580">
    <property type="entry name" value="Lipid_Hydrolase"/>
</dbReference>
<evidence type="ECO:0000256" key="2">
    <source>
        <dbReference type="PROSITE-ProRule" id="PRU01161"/>
    </source>
</evidence>
<dbReference type="PANTHER" id="PTHR46394">
    <property type="entry name" value="ANNEXIN"/>
    <property type="match status" value="1"/>
</dbReference>
<protein>
    <submittedName>
        <fullName evidence="4">Patatin-like phospholipase family protein</fullName>
    </submittedName>
</protein>
<keyword evidence="2" id="KW-0442">Lipid degradation</keyword>
<dbReference type="GO" id="GO:0016787">
    <property type="term" value="F:hydrolase activity"/>
    <property type="evidence" value="ECO:0007669"/>
    <property type="project" value="UniProtKB-UniRule"/>
</dbReference>
<evidence type="ECO:0000313" key="4">
    <source>
        <dbReference type="EMBL" id="XDJ49532.1"/>
    </source>
</evidence>
<dbReference type="GO" id="GO:0016042">
    <property type="term" value="P:lipid catabolic process"/>
    <property type="evidence" value="ECO:0007669"/>
    <property type="project" value="UniProtKB-UniRule"/>
</dbReference>
<keyword evidence="1 2" id="KW-0443">Lipid metabolism</keyword>
<dbReference type="InterPro" id="IPR002641">
    <property type="entry name" value="PNPLA_dom"/>
</dbReference>
<reference evidence="4" key="1">
    <citation type="submission" date="2024-05" db="EMBL/GenBank/DDBJ databases">
        <authorList>
            <person name="Luo Y.-C."/>
            <person name="Nicholds J."/>
            <person name="Mortimer T."/>
            <person name="Maboni G."/>
        </authorList>
    </citation>
    <scope>NUCLEOTIDE SEQUENCE</scope>
    <source>
        <strain evidence="4">151108</strain>
    </source>
</reference>
<name>A0AB39D4S1_9BURK</name>
<dbReference type="Pfam" id="PF01734">
    <property type="entry name" value="Patatin"/>
    <property type="match status" value="1"/>
</dbReference>
<dbReference type="AlphaFoldDB" id="A0AB39D4S1"/>
<feature type="active site" description="Nucleophile" evidence="2">
    <location>
        <position position="213"/>
    </location>
</feature>
<feature type="short sequence motif" description="DGA/G" evidence="2">
    <location>
        <begin position="408"/>
        <end position="410"/>
    </location>
</feature>
<dbReference type="EMBL" id="CP158255">
    <property type="protein sequence ID" value="XDJ49532.1"/>
    <property type="molecule type" value="Genomic_DNA"/>
</dbReference>
<keyword evidence="2" id="KW-0378">Hydrolase</keyword>
<dbReference type="PROSITE" id="PS51635">
    <property type="entry name" value="PNPLA"/>
    <property type="match status" value="1"/>
</dbReference>
<dbReference type="Gene3D" id="3.40.1090.10">
    <property type="entry name" value="Cytosolic phospholipase A2 catalytic domain"/>
    <property type="match status" value="1"/>
</dbReference>
<dbReference type="SUPFAM" id="SSF52151">
    <property type="entry name" value="FabD/lysophospholipase-like"/>
    <property type="match status" value="1"/>
</dbReference>
<accession>A0AB39D4S1</accession>
<evidence type="ECO:0000259" key="3">
    <source>
        <dbReference type="PROSITE" id="PS51635"/>
    </source>
</evidence>
<feature type="active site" description="Proton acceptor" evidence="2">
    <location>
        <position position="408"/>
    </location>
</feature>
<feature type="domain" description="PNPLA" evidence="3">
    <location>
        <begin position="178"/>
        <end position="421"/>
    </location>
</feature>
<sequence>MMMTAPLGNVSHLSTQWNDAVQRSSEPPTWFARLVGVFCTPTRSVAQLINTREAFKGFFQAQVSQLGAGVPGHSKAGFEVRAQELCASILENSLNTATREAIARGDGRVPDKVLREAVSKANARAQEALQELQIHASHARLTVDRQVDIRPQVVPRKDSEGKVLGFNVIRQAPQIENLVFRGGGAKGIGNPGALVEMQDAGMLSGLKHLVGTSAGALTAVCLSCGQDAHAFQTFSASVDMNELKGKPEDFETRYPMVDVSWRMGFHAGRALELLDQTSATGVSQYLNRNWDPAAMREKLASLGGEGEIDGAIERLEQLRTQDFESDRTGQMVTFKDLRLMHLLAPAQFKELTLTGWDSTNKQETYFNAQNTPDMPVAVAGRISMSIPVYFRSVDFDPGDGSGTRSFTDGGVGSNMPTEVITDNLQGRALEEARARTALMTFDENGKAYTVLHKEPEGPATGLVAWAKAQMSGNSKLSGMGYQDKIKIHEAGPNAFVIFHGDIGTFDLNASPERVRKAQTLSTLKILEQIEQRRDQAYATEFDNAQDCFAVLTDMEKHAIRDGGEPHPGNYPPQFETDPCYRFQFELYELAWGKEG</sequence>
<evidence type="ECO:0000256" key="1">
    <source>
        <dbReference type="ARBA" id="ARBA00023098"/>
    </source>
</evidence>
<feature type="short sequence motif" description="GXSXG" evidence="2">
    <location>
        <begin position="211"/>
        <end position="215"/>
    </location>
</feature>
<dbReference type="RefSeq" id="WP_368646670.1">
    <property type="nucleotide sequence ID" value="NZ_CP158255.1"/>
</dbReference>